<accession>A0A1G2PEH6</accession>
<keyword evidence="1" id="KW-0479">Metal-binding</keyword>
<proteinExistence type="predicted"/>
<dbReference type="GO" id="GO:0005975">
    <property type="term" value="P:carbohydrate metabolic process"/>
    <property type="evidence" value="ECO:0007669"/>
    <property type="project" value="InterPro"/>
</dbReference>
<dbReference type="EMBL" id="MHSQ01000038">
    <property type="protein sequence ID" value="OHA46001.1"/>
    <property type="molecule type" value="Genomic_DNA"/>
</dbReference>
<dbReference type="GO" id="GO:0046872">
    <property type="term" value="F:metal ion binding"/>
    <property type="evidence" value="ECO:0007669"/>
    <property type="project" value="UniProtKB-KW"/>
</dbReference>
<evidence type="ECO:0000313" key="3">
    <source>
        <dbReference type="EMBL" id="OHA46001.1"/>
    </source>
</evidence>
<organism evidence="3 4">
    <name type="scientific">Candidatus Taylorbacteria bacterium RIFOXYD2_FULL_36_9</name>
    <dbReference type="NCBI Taxonomy" id="1802338"/>
    <lineage>
        <taxon>Bacteria</taxon>
        <taxon>Candidatus Tayloriibacteriota</taxon>
    </lineage>
</organism>
<evidence type="ECO:0000256" key="1">
    <source>
        <dbReference type="ARBA" id="ARBA00022723"/>
    </source>
</evidence>
<protein>
    <recommendedName>
        <fullName evidence="5">Ribulose-phosphate 3-epimerase</fullName>
    </recommendedName>
</protein>
<dbReference type="AlphaFoldDB" id="A0A1G2PEH6"/>
<reference evidence="3 4" key="1">
    <citation type="journal article" date="2016" name="Nat. Commun.">
        <title>Thousands of microbial genomes shed light on interconnected biogeochemical processes in an aquifer system.</title>
        <authorList>
            <person name="Anantharaman K."/>
            <person name="Brown C.T."/>
            <person name="Hug L.A."/>
            <person name="Sharon I."/>
            <person name="Castelle C.J."/>
            <person name="Probst A.J."/>
            <person name="Thomas B.C."/>
            <person name="Singh A."/>
            <person name="Wilkins M.J."/>
            <person name="Karaoz U."/>
            <person name="Brodie E.L."/>
            <person name="Williams K.H."/>
            <person name="Hubbard S.S."/>
            <person name="Banfield J.F."/>
        </authorList>
    </citation>
    <scope>NUCLEOTIDE SEQUENCE [LARGE SCALE GENOMIC DNA]</scope>
</reference>
<gene>
    <name evidence="3" type="ORF">A2541_00465</name>
</gene>
<dbReference type="PANTHER" id="PTHR11749">
    <property type="entry name" value="RIBULOSE-5-PHOSPHATE-3-EPIMERASE"/>
    <property type="match status" value="1"/>
</dbReference>
<evidence type="ECO:0000313" key="4">
    <source>
        <dbReference type="Proteomes" id="UP000176965"/>
    </source>
</evidence>
<dbReference type="Pfam" id="PF00834">
    <property type="entry name" value="Ribul_P_3_epim"/>
    <property type="match status" value="1"/>
</dbReference>
<dbReference type="InterPro" id="IPR013785">
    <property type="entry name" value="Aldolase_TIM"/>
</dbReference>
<dbReference type="Gene3D" id="3.20.20.70">
    <property type="entry name" value="Aldolase class I"/>
    <property type="match status" value="1"/>
</dbReference>
<dbReference type="SUPFAM" id="SSF51366">
    <property type="entry name" value="Ribulose-phoshate binding barrel"/>
    <property type="match status" value="1"/>
</dbReference>
<dbReference type="Proteomes" id="UP000176965">
    <property type="component" value="Unassembled WGS sequence"/>
</dbReference>
<dbReference type="InterPro" id="IPR000056">
    <property type="entry name" value="Ribul_P_3_epim-like"/>
</dbReference>
<dbReference type="GO" id="GO:0016857">
    <property type="term" value="F:racemase and epimerase activity, acting on carbohydrates and derivatives"/>
    <property type="evidence" value="ECO:0007669"/>
    <property type="project" value="InterPro"/>
</dbReference>
<name>A0A1G2PEH6_9BACT</name>
<evidence type="ECO:0000256" key="2">
    <source>
        <dbReference type="ARBA" id="ARBA00023235"/>
    </source>
</evidence>
<dbReference type="InterPro" id="IPR011060">
    <property type="entry name" value="RibuloseP-bd_barrel"/>
</dbReference>
<sequence>MALNIETPNEEAYEILDLIDDEGNSIVDFVQFMGIDNIGFQDQEFDDRVLEKVSDLRSQYPNIPISVDGGVDFDNAADLISAGATKLVSGSAIFESEDIARAIHDLANSGE</sequence>
<keyword evidence="2" id="KW-0413">Isomerase</keyword>
<comment type="caution">
    <text evidence="3">The sequence shown here is derived from an EMBL/GenBank/DDBJ whole genome shotgun (WGS) entry which is preliminary data.</text>
</comment>
<dbReference type="STRING" id="1802338.A2541_00465"/>
<evidence type="ECO:0008006" key="5">
    <source>
        <dbReference type="Google" id="ProtNLM"/>
    </source>
</evidence>